<comment type="caution">
    <text evidence="16">The sequence shown here is derived from an EMBL/GenBank/DDBJ whole genome shotgun (WGS) entry which is preliminary data.</text>
</comment>
<dbReference type="Gene3D" id="3.40.50.1970">
    <property type="match status" value="1"/>
</dbReference>
<dbReference type="Gene3D" id="3.40.309.10">
    <property type="entry name" value="Aldehyde Dehydrogenase, Chain A, domain 2"/>
    <property type="match status" value="1"/>
</dbReference>
<gene>
    <name evidence="16" type="ORF">B4121_1231</name>
</gene>
<dbReference type="InterPro" id="IPR016161">
    <property type="entry name" value="Ald_DH/histidinol_DH"/>
</dbReference>
<comment type="catalytic activity">
    <reaction evidence="9">
        <text>an aldehyde + NAD(+) + H2O = a carboxylate + NADH + 2 H(+)</text>
        <dbReference type="Rhea" id="RHEA:16185"/>
        <dbReference type="ChEBI" id="CHEBI:15377"/>
        <dbReference type="ChEBI" id="CHEBI:15378"/>
        <dbReference type="ChEBI" id="CHEBI:17478"/>
        <dbReference type="ChEBI" id="CHEBI:29067"/>
        <dbReference type="ChEBI" id="CHEBI:57540"/>
        <dbReference type="ChEBI" id="CHEBI:57945"/>
        <dbReference type="EC" id="1.2.1.3"/>
    </reaction>
</comment>
<dbReference type="NCBIfam" id="NF010378">
    <property type="entry name" value="PRK13805.1"/>
    <property type="match status" value="1"/>
</dbReference>
<evidence type="ECO:0000259" key="13">
    <source>
        <dbReference type="Pfam" id="PF00171"/>
    </source>
</evidence>
<name>A0A7Z0WZH6_9BACI</name>
<dbReference type="PANTHER" id="PTHR11496:SF83">
    <property type="entry name" value="HYDROXYACID-OXOACID TRANSHYDROGENASE, MITOCHONDRIAL"/>
    <property type="match status" value="1"/>
</dbReference>
<dbReference type="InterPro" id="IPR039697">
    <property type="entry name" value="Alcohol_dehydrogenase_Fe"/>
</dbReference>
<dbReference type="AlphaFoldDB" id="A0A7Z0WZH6"/>
<dbReference type="SUPFAM" id="SSF56796">
    <property type="entry name" value="Dehydroquinate synthase-like"/>
    <property type="match status" value="1"/>
</dbReference>
<evidence type="ECO:0000256" key="1">
    <source>
        <dbReference type="ARBA" id="ARBA00001954"/>
    </source>
</evidence>
<dbReference type="GO" id="GO:0004022">
    <property type="term" value="F:alcohol dehydrogenase (NAD+) activity"/>
    <property type="evidence" value="ECO:0007669"/>
    <property type="project" value="UniProtKB-UniRule"/>
</dbReference>
<evidence type="ECO:0000259" key="15">
    <source>
        <dbReference type="Pfam" id="PF25137"/>
    </source>
</evidence>
<keyword evidence="6" id="KW-0511">Multifunctional enzyme</keyword>
<dbReference type="Gene3D" id="1.20.1090.10">
    <property type="entry name" value="Dehydroquinate synthase-like - alpha domain"/>
    <property type="match status" value="1"/>
</dbReference>
<evidence type="ECO:0000313" key="16">
    <source>
        <dbReference type="EMBL" id="OLF95669.1"/>
    </source>
</evidence>
<keyword evidence="4" id="KW-0408">Iron</keyword>
<sequence length="867" mass="95174">MAIEEKEMKQKQNASTMVDQLVEKGLKALEEFRSFDQEQIDEIVKQMALAGLDQHMPLAKLAVEETKRGVYEDKIIKNMFATEYVYHHIKYDKTVGIINENEHDGVIEIAEPVGVIAGVTPVTNPTSTTMFKSLIAIKTRNPIVFAFHPSAQKCSREAARILRDAAVKAGAPDNCIQWIETASLNATQALMTHPNVSLILATGGAGMVKSAYSSGKPALGVGPGNVPCYIEKSANLKQAVNDLILSKTFDNGMICASEQAVIIDKDIYSDVKVEMTRNNCYFLNETEKSKVEKLVINENTCAVNADIVGMPAFKIAEMAGVKVPQDTKILIAELEGVGPDYPLSREKLSPVLACYKVSGIQEGLKRAEDMLAFGGTGHSAVIHTNDQEAVKEFGLRMKAGRIIVNAPSSQGAIGDIYNAYMPSLTLGCGTYGGNSVSSNVGAVHLINTKKVAKRNVNMQWFKVPPKIYFEKHATQYLAKMPDISKALIVTDPGMVKLGYVDRVLHYLRRRPDYVHCEIFSDVEPDPSIETVMNGVDMMAKFQPDVIIALGGGSAMDAAKGMWLFYEHPDAEFFGLKQKFLDIRKRIVKYPKLGEKAKFVAIPTTSGTGSEVTSFSVITDKETNTKYPLADYELTPDVAIIDPQFVMTVPKHITADTGMDVLTHAIESYVSCMANDYTDGLAMKAIQLIFEYLPRAYKNGSDELAREKVHNASTIAGMAFSNAFLGINHSLAHKLGAEFHIAHGRANAILLPHVIRYNAEKPKKFTAFPKYSHFIADQRYAEIARTLGLPAKTTAEGVESLIQEIISLAKELKIPMSIKQNGVDAAAFESKVDLMAERAFEDQCTTANPKLPLVSELAEIYRSAYKGV</sequence>
<dbReference type="RefSeq" id="WP_075212820.1">
    <property type="nucleotide sequence ID" value="NZ_LKPO01000008.1"/>
</dbReference>
<dbReference type="CDD" id="cd07122">
    <property type="entry name" value="ALDH_F20_ACDH"/>
    <property type="match status" value="1"/>
</dbReference>
<dbReference type="Proteomes" id="UP000185604">
    <property type="component" value="Unassembled WGS sequence"/>
</dbReference>
<evidence type="ECO:0000256" key="10">
    <source>
        <dbReference type="ARBA" id="ARBA00052923"/>
    </source>
</evidence>
<dbReference type="Pfam" id="PF00465">
    <property type="entry name" value="Fe-ADH"/>
    <property type="match status" value="1"/>
</dbReference>
<evidence type="ECO:0000256" key="2">
    <source>
        <dbReference type="ARBA" id="ARBA00007358"/>
    </source>
</evidence>
<dbReference type="GO" id="GO:0004029">
    <property type="term" value="F:aldehyde dehydrogenase (NAD+) activity"/>
    <property type="evidence" value="ECO:0007669"/>
    <property type="project" value="UniProtKB-EC"/>
</dbReference>
<dbReference type="FunFam" id="1.20.1090.10:FF:000001">
    <property type="entry name" value="Aldehyde-alcohol dehydrogenase"/>
    <property type="match status" value="1"/>
</dbReference>
<evidence type="ECO:0000256" key="5">
    <source>
        <dbReference type="ARBA" id="ARBA00023027"/>
    </source>
</evidence>
<dbReference type="Gene3D" id="3.40.605.10">
    <property type="entry name" value="Aldehyde Dehydrogenase, Chain A, domain 1"/>
    <property type="match status" value="1"/>
</dbReference>
<evidence type="ECO:0000256" key="11">
    <source>
        <dbReference type="ARBA" id="ARBA00074764"/>
    </source>
</evidence>
<organism evidence="16 17">
    <name type="scientific">Bacillus paralicheniformis</name>
    <dbReference type="NCBI Taxonomy" id="1648923"/>
    <lineage>
        <taxon>Bacteria</taxon>
        <taxon>Bacillati</taxon>
        <taxon>Bacillota</taxon>
        <taxon>Bacilli</taxon>
        <taxon>Bacillales</taxon>
        <taxon>Bacillaceae</taxon>
        <taxon>Bacillus</taxon>
    </lineage>
</organism>
<reference evidence="16 17" key="1">
    <citation type="journal article" date="2016" name="Front. Microbiol.">
        <title>High-Level Heat Resistance of Spores of Bacillus amyloliquefaciens and Bacillus licheniformis Results from the Presence of a spoVA Operon in a Tn1546 Transposon.</title>
        <authorList>
            <person name="Berendsen E.M."/>
            <person name="Koning R.A."/>
            <person name="Boekhorst J."/>
            <person name="de Jong A."/>
            <person name="Kuipers O.P."/>
            <person name="Wells-Bennik M.H."/>
        </authorList>
    </citation>
    <scope>NUCLEOTIDE SEQUENCE [LARGE SCALE GENOMIC DNA]</scope>
    <source>
        <strain evidence="16 17">B4121</strain>
    </source>
</reference>
<feature type="domain" description="Alcohol dehydrogenase iron-type/glycerol dehydrogenase GldA" evidence="14">
    <location>
        <begin position="464"/>
        <end position="642"/>
    </location>
</feature>
<dbReference type="PROSITE" id="PS00913">
    <property type="entry name" value="ADH_IRON_1"/>
    <property type="match status" value="1"/>
</dbReference>
<dbReference type="GO" id="GO:0008774">
    <property type="term" value="F:acetaldehyde dehydrogenase (acetylating) activity"/>
    <property type="evidence" value="ECO:0007669"/>
    <property type="project" value="UniProtKB-UniRule"/>
</dbReference>
<dbReference type="InterPro" id="IPR015590">
    <property type="entry name" value="Aldehyde_DH_dom"/>
</dbReference>
<dbReference type="InterPro" id="IPR001670">
    <property type="entry name" value="ADH_Fe/GldA"/>
</dbReference>
<proteinExistence type="inferred from homology"/>
<comment type="catalytic activity">
    <reaction evidence="10">
        <text>ethanol + NAD(+) = acetaldehyde + NADH + H(+)</text>
        <dbReference type="Rhea" id="RHEA:25290"/>
        <dbReference type="ChEBI" id="CHEBI:15343"/>
        <dbReference type="ChEBI" id="CHEBI:15378"/>
        <dbReference type="ChEBI" id="CHEBI:16236"/>
        <dbReference type="ChEBI" id="CHEBI:57540"/>
        <dbReference type="ChEBI" id="CHEBI:57945"/>
        <dbReference type="EC" id="1.1.1.1"/>
    </reaction>
</comment>
<dbReference type="Pfam" id="PF25137">
    <property type="entry name" value="ADH_Fe_C"/>
    <property type="match status" value="1"/>
</dbReference>
<comment type="similarity">
    <text evidence="2">Belongs to the iron-containing alcohol dehydrogenase family.</text>
</comment>
<evidence type="ECO:0000256" key="3">
    <source>
        <dbReference type="ARBA" id="ARBA00023002"/>
    </source>
</evidence>
<dbReference type="SUPFAM" id="SSF53720">
    <property type="entry name" value="ALDH-like"/>
    <property type="match status" value="1"/>
</dbReference>
<comment type="cofactor">
    <cofactor evidence="1">
        <name>Fe(2+)</name>
        <dbReference type="ChEBI" id="CHEBI:29033"/>
    </cofactor>
</comment>
<dbReference type="InterPro" id="IPR016163">
    <property type="entry name" value="Ald_DH_C"/>
</dbReference>
<dbReference type="Pfam" id="PF00171">
    <property type="entry name" value="Aldedh"/>
    <property type="match status" value="1"/>
</dbReference>
<dbReference type="CDD" id="cd08178">
    <property type="entry name" value="AAD_C"/>
    <property type="match status" value="1"/>
</dbReference>
<comment type="similarity">
    <text evidence="7 12">In the N-terminal section; belongs to the aldehyde dehydrogenase family.</text>
</comment>
<evidence type="ECO:0000256" key="8">
    <source>
        <dbReference type="ARBA" id="ARBA00035645"/>
    </source>
</evidence>
<feature type="domain" description="Aldehyde dehydrogenase" evidence="13">
    <location>
        <begin position="11"/>
        <end position="275"/>
    </location>
</feature>
<dbReference type="InterPro" id="IPR056798">
    <property type="entry name" value="ADH_Fe_C"/>
</dbReference>
<evidence type="ECO:0000256" key="4">
    <source>
        <dbReference type="ARBA" id="ARBA00023004"/>
    </source>
</evidence>
<dbReference type="InterPro" id="IPR018211">
    <property type="entry name" value="ADH_Fe_CS"/>
</dbReference>
<dbReference type="GO" id="GO:0015976">
    <property type="term" value="P:carbon utilization"/>
    <property type="evidence" value="ECO:0007669"/>
    <property type="project" value="InterPro"/>
</dbReference>
<dbReference type="FunFam" id="3.40.50.1970:FF:000002">
    <property type="entry name" value="Aldehyde-alcohol dehydrogenase"/>
    <property type="match status" value="1"/>
</dbReference>
<dbReference type="GO" id="GO:0046872">
    <property type="term" value="F:metal ion binding"/>
    <property type="evidence" value="ECO:0007669"/>
    <property type="project" value="InterPro"/>
</dbReference>
<dbReference type="PANTHER" id="PTHR11496">
    <property type="entry name" value="ALCOHOL DEHYDROGENASE"/>
    <property type="match status" value="1"/>
</dbReference>
<dbReference type="PIRSF" id="PIRSF000111">
    <property type="entry name" value="ALDH_ADH"/>
    <property type="match status" value="1"/>
</dbReference>
<evidence type="ECO:0000313" key="17">
    <source>
        <dbReference type="Proteomes" id="UP000185604"/>
    </source>
</evidence>
<keyword evidence="5" id="KW-0520">NAD</keyword>
<dbReference type="GO" id="GO:0006066">
    <property type="term" value="P:alcohol metabolic process"/>
    <property type="evidence" value="ECO:0007669"/>
    <property type="project" value="InterPro"/>
</dbReference>
<evidence type="ECO:0000256" key="6">
    <source>
        <dbReference type="ARBA" id="ARBA00023268"/>
    </source>
</evidence>
<feature type="domain" description="Fe-containing alcohol dehydrogenase-like C-terminal" evidence="15">
    <location>
        <begin position="653"/>
        <end position="864"/>
    </location>
</feature>
<dbReference type="EMBL" id="LKPO01000008">
    <property type="protein sequence ID" value="OLF95669.1"/>
    <property type="molecule type" value="Genomic_DNA"/>
</dbReference>
<evidence type="ECO:0000256" key="12">
    <source>
        <dbReference type="PIRNR" id="PIRNR000111"/>
    </source>
</evidence>
<accession>A0A7Z0WZH6</accession>
<dbReference type="InterPro" id="IPR016162">
    <property type="entry name" value="Ald_DH_N"/>
</dbReference>
<evidence type="ECO:0000256" key="7">
    <source>
        <dbReference type="ARBA" id="ARBA00035641"/>
    </source>
</evidence>
<comment type="similarity">
    <text evidence="8 12">In the C-terminal section; belongs to the iron-containing alcohol dehydrogenase family.</text>
</comment>
<keyword evidence="3 12" id="KW-0560">Oxidoreductase</keyword>
<protein>
    <recommendedName>
        <fullName evidence="11 12">Aldehyde-alcohol dehydrogenase</fullName>
    </recommendedName>
</protein>
<dbReference type="InterPro" id="IPR012079">
    <property type="entry name" value="Bifunc_Ald-ADH"/>
</dbReference>
<dbReference type="InterPro" id="IPR034789">
    <property type="entry name" value="AAD_C"/>
</dbReference>
<evidence type="ECO:0000259" key="14">
    <source>
        <dbReference type="Pfam" id="PF00465"/>
    </source>
</evidence>
<evidence type="ECO:0000256" key="9">
    <source>
        <dbReference type="ARBA" id="ARBA00049194"/>
    </source>
</evidence>
<dbReference type="FunFam" id="3.40.309.10:FF:000007">
    <property type="entry name" value="Aldehyde-alcohol dehydrogenase"/>
    <property type="match status" value="1"/>
</dbReference>